<evidence type="ECO:0008006" key="5">
    <source>
        <dbReference type="Google" id="ProtNLM"/>
    </source>
</evidence>
<dbReference type="HOGENOM" id="CLU_899797_0_0_11"/>
<organism evidence="3 4">
    <name type="scientific">Rhodococcus opacus (strain B4)</name>
    <dbReference type="NCBI Taxonomy" id="632772"/>
    <lineage>
        <taxon>Bacteria</taxon>
        <taxon>Bacillati</taxon>
        <taxon>Actinomycetota</taxon>
        <taxon>Actinomycetes</taxon>
        <taxon>Mycobacteriales</taxon>
        <taxon>Nocardiaceae</taxon>
        <taxon>Rhodococcus</taxon>
    </lineage>
</organism>
<accession>C1BCI3</accession>
<feature type="region of interest" description="Disordered" evidence="2">
    <location>
        <begin position="279"/>
        <end position="309"/>
    </location>
</feature>
<dbReference type="InterPro" id="IPR011042">
    <property type="entry name" value="6-blade_b-propeller_TolB-like"/>
</dbReference>
<dbReference type="Proteomes" id="UP000002212">
    <property type="component" value="Plasmid pROB01"/>
</dbReference>
<protein>
    <recommendedName>
        <fullName evidence="5">TolB protein</fullName>
    </recommendedName>
</protein>
<gene>
    <name evidence="3" type="ordered locus">ROP_pROB01-05390</name>
</gene>
<keyword evidence="3" id="KW-0614">Plasmid</keyword>
<dbReference type="PROSITE" id="PS51257">
    <property type="entry name" value="PROKAR_LIPOPROTEIN"/>
    <property type="match status" value="1"/>
</dbReference>
<evidence type="ECO:0000256" key="2">
    <source>
        <dbReference type="SAM" id="MobiDB-lite"/>
    </source>
</evidence>
<dbReference type="PATRIC" id="fig|632772.20.peg.8299"/>
<proteinExistence type="inferred from homology"/>
<dbReference type="Gene3D" id="2.120.10.30">
    <property type="entry name" value="TolB, C-terminal domain"/>
    <property type="match status" value="2"/>
</dbReference>
<sequence>MPVRGLVPCDDHLMRLSRLLPVLVAASVVLTGCADDSPPAPTPVIVSFDDGWGQVFVANVDGSGLRQVTPTVADDMSDGRWGNNAALSPDGAQLAYTRGGRFIEVVDLESGDVRTVHEDGYQPVFSPDGSSIAFSKSDGSISIMNTDGSDLRVIAPAESGSVATFSPDGSRVVFTADGYIVEVPTTGGESKVLLRDQFWNSDPAYSPDGSTLVFSSNRGGNHGSEIYSMPAGGGEITRLTDTYAVHPQFTPDGSRILYTRATTQSGELVVDISTSNSAELASMNPDGSDQKRLTPRSITAQYPSIGGGQ</sequence>
<name>C1BCI3_RHOOB</name>
<dbReference type="SUPFAM" id="SSF82171">
    <property type="entry name" value="DPP6 N-terminal domain-like"/>
    <property type="match status" value="1"/>
</dbReference>
<dbReference type="AlphaFoldDB" id="C1BCI3"/>
<comment type="similarity">
    <text evidence="1">Belongs to the TolB family.</text>
</comment>
<dbReference type="Pfam" id="PF07676">
    <property type="entry name" value="PD40"/>
    <property type="match status" value="3"/>
</dbReference>
<geneLocation type="plasmid" evidence="3 4">
    <name>pROB01</name>
</geneLocation>
<dbReference type="PANTHER" id="PTHR36842">
    <property type="entry name" value="PROTEIN TOLB HOMOLOG"/>
    <property type="match status" value="1"/>
</dbReference>
<dbReference type="EMBL" id="AP011116">
    <property type="protein sequence ID" value="BAH56038.1"/>
    <property type="molecule type" value="Genomic_DNA"/>
</dbReference>
<dbReference type="KEGG" id="rop:ROP_pROB01-05390"/>
<evidence type="ECO:0000313" key="4">
    <source>
        <dbReference type="Proteomes" id="UP000002212"/>
    </source>
</evidence>
<evidence type="ECO:0000313" key="3">
    <source>
        <dbReference type="EMBL" id="BAH56038.1"/>
    </source>
</evidence>
<dbReference type="InterPro" id="IPR011659">
    <property type="entry name" value="WD40"/>
</dbReference>
<evidence type="ECO:0000256" key="1">
    <source>
        <dbReference type="ARBA" id="ARBA00009820"/>
    </source>
</evidence>
<dbReference type="PANTHER" id="PTHR36842:SF1">
    <property type="entry name" value="PROTEIN TOLB"/>
    <property type="match status" value="1"/>
</dbReference>
<reference evidence="3 4" key="1">
    <citation type="submission" date="2009-03" db="EMBL/GenBank/DDBJ databases">
        <title>Comparison of the complete genome sequences of Rhodococcus erythropolis PR4 and Rhodococcus opacus B4.</title>
        <authorList>
            <person name="Takarada H."/>
            <person name="Sekine M."/>
            <person name="Hosoyama A."/>
            <person name="Yamada R."/>
            <person name="Fujisawa T."/>
            <person name="Omata S."/>
            <person name="Shimizu A."/>
            <person name="Tsukatani N."/>
            <person name="Tanikawa S."/>
            <person name="Fujita N."/>
            <person name="Harayama S."/>
        </authorList>
    </citation>
    <scope>NUCLEOTIDE SEQUENCE [LARGE SCALE GENOMIC DNA]</scope>
    <source>
        <strain evidence="3 4">B4</strain>
        <plasmid evidence="3 4">pROB01</plasmid>
    </source>
</reference>